<dbReference type="RefSeq" id="WP_131513764.1">
    <property type="nucleotide sequence ID" value="NZ_SJKD01000002.1"/>
</dbReference>
<dbReference type="PANTHER" id="PTHR37304:SF1">
    <property type="entry name" value="MEMBRANE PROTEIN"/>
    <property type="match status" value="1"/>
</dbReference>
<dbReference type="OrthoDB" id="9812136at2"/>
<dbReference type="EMBL" id="SJKD01000002">
    <property type="protein sequence ID" value="TCC51072.1"/>
    <property type="molecule type" value="Genomic_DNA"/>
</dbReference>
<name>A0A4V6N4L3_9ACTN</name>
<protein>
    <submittedName>
        <fullName evidence="2">DUF378 domain-containing protein</fullName>
    </submittedName>
</protein>
<evidence type="ECO:0000256" key="1">
    <source>
        <dbReference type="SAM" id="Phobius"/>
    </source>
</evidence>
<evidence type="ECO:0000313" key="2">
    <source>
        <dbReference type="EMBL" id="TCC51072.1"/>
    </source>
</evidence>
<evidence type="ECO:0000313" key="3">
    <source>
        <dbReference type="Proteomes" id="UP000293342"/>
    </source>
</evidence>
<keyword evidence="1" id="KW-0812">Transmembrane</keyword>
<dbReference type="AlphaFoldDB" id="A0A4V6N4L3"/>
<dbReference type="InterPro" id="IPR007211">
    <property type="entry name" value="DUF378"/>
</dbReference>
<sequence>MKKLDLVAVVLLVVGGLNWGLVALARFDLVAAVFGMDFGETNALTRIVYGLVGLSAVYVAAQLRAIPRRWATTSPTHAHTTAS</sequence>
<proteinExistence type="predicted"/>
<keyword evidence="3" id="KW-1185">Reference proteome</keyword>
<dbReference type="Proteomes" id="UP000293342">
    <property type="component" value="Unassembled WGS sequence"/>
</dbReference>
<keyword evidence="1" id="KW-1133">Transmembrane helix</keyword>
<feature type="transmembrane region" description="Helical" evidence="1">
    <location>
        <begin position="43"/>
        <end position="61"/>
    </location>
</feature>
<reference evidence="2 3" key="1">
    <citation type="submission" date="2019-02" db="EMBL/GenBank/DDBJ databases">
        <title>Kribbella capetownensis sp. nov. and Kribbella speibonae sp. nov., isolated from soil.</title>
        <authorList>
            <person name="Curtis S.M."/>
            <person name="Norton I."/>
            <person name="Everest G.J."/>
            <person name="Meyers P.R."/>
        </authorList>
    </citation>
    <scope>NUCLEOTIDE SEQUENCE [LARGE SCALE GENOMIC DNA]</scope>
    <source>
        <strain evidence="2 3">YM53</strain>
    </source>
</reference>
<dbReference type="Pfam" id="PF04070">
    <property type="entry name" value="DUF378"/>
    <property type="match status" value="1"/>
</dbReference>
<comment type="caution">
    <text evidence="2">The sequence shown here is derived from an EMBL/GenBank/DDBJ whole genome shotgun (WGS) entry which is preliminary data.</text>
</comment>
<organism evidence="2 3">
    <name type="scientific">Kribbella capetownensis</name>
    <dbReference type="NCBI Taxonomy" id="1572659"/>
    <lineage>
        <taxon>Bacteria</taxon>
        <taxon>Bacillati</taxon>
        <taxon>Actinomycetota</taxon>
        <taxon>Actinomycetes</taxon>
        <taxon>Propionibacteriales</taxon>
        <taxon>Kribbellaceae</taxon>
        <taxon>Kribbella</taxon>
    </lineage>
</organism>
<gene>
    <name evidence="2" type="ORF">E0H75_13090</name>
</gene>
<accession>A0A4V6N4L3</accession>
<keyword evidence="1" id="KW-0472">Membrane</keyword>
<dbReference type="PANTHER" id="PTHR37304">
    <property type="entry name" value="MEMBRANE PROTEIN-RELATED"/>
    <property type="match status" value="1"/>
</dbReference>